<dbReference type="NCBIfam" id="TIGR01214">
    <property type="entry name" value="rmlD"/>
    <property type="match status" value="1"/>
</dbReference>
<dbReference type="InterPro" id="IPR005913">
    <property type="entry name" value="dTDP_dehydrorham_reduct"/>
</dbReference>
<accession>A0ABM9CY93</accession>
<dbReference type="InterPro" id="IPR029903">
    <property type="entry name" value="RmlD-like-bd"/>
</dbReference>
<dbReference type="CDD" id="cd05254">
    <property type="entry name" value="dTDP_HR_like_SDR_e"/>
    <property type="match status" value="1"/>
</dbReference>
<dbReference type="EMBL" id="CAKMMW010000035">
    <property type="protein sequence ID" value="CAH1229946.1"/>
    <property type="molecule type" value="Genomic_DNA"/>
</dbReference>
<proteinExistence type="inferred from homology"/>
<dbReference type="RefSeq" id="WP_236292916.1">
    <property type="nucleotide sequence ID" value="NZ_CAKMMW010000035.1"/>
</dbReference>
<name>A0ABM9CY93_9BACL</name>
<comment type="pathway">
    <text evidence="2">Carbohydrate biosynthesis; dTDP-L-rhamnose biosynthesis.</text>
</comment>
<comment type="caution">
    <text evidence="4">The sequence shown here is derived from an EMBL/GenBank/DDBJ whole genome shotgun (WGS) entry which is preliminary data.</text>
</comment>
<keyword evidence="2" id="KW-0521">NADP</keyword>
<sequence>MKIVITGAGGQLGYDLKRVLSPLHEVISWGKSELDVRQEQEVMEKLLNERPDVVVHAAAYTNVDRAEFEKESAYQVNALGALHLAQACAIVGAKLVYVSTDYVFDGMKRSPYKETDVPNPLNSYGQSKLLGEKFVAMTCMKHFIVRTSWLYGQKGTNFVTKVLEKARENPTLSIVDDQFGSPTYCLDLAIFIRELIETDRYGLYHASNQGVCSRYEFALHILRAAGMAHISLQPVSTHAFPPAPATRPMYTAFAHNAMQSNGFEPMRDWRTALDFFLQVDYYDTAVRAKRVKDTW</sequence>
<evidence type="ECO:0000259" key="3">
    <source>
        <dbReference type="Pfam" id="PF04321"/>
    </source>
</evidence>
<keyword evidence="5" id="KW-1185">Reference proteome</keyword>
<keyword evidence="2 4" id="KW-0560">Oxidoreductase</keyword>
<evidence type="ECO:0000256" key="2">
    <source>
        <dbReference type="RuleBase" id="RU364082"/>
    </source>
</evidence>
<gene>
    <name evidence="4" type="primary">rmlD_2</name>
    <name evidence="4" type="ORF">PAECIP111891_06582</name>
</gene>
<dbReference type="Gene3D" id="3.40.50.720">
    <property type="entry name" value="NAD(P)-binding Rossmann-like Domain"/>
    <property type="match status" value="1"/>
</dbReference>
<dbReference type="GO" id="GO:0008831">
    <property type="term" value="F:dTDP-4-dehydrorhamnose reductase activity"/>
    <property type="evidence" value="ECO:0007669"/>
    <property type="project" value="UniProtKB-EC"/>
</dbReference>
<dbReference type="PANTHER" id="PTHR10491">
    <property type="entry name" value="DTDP-4-DEHYDRORHAMNOSE REDUCTASE"/>
    <property type="match status" value="1"/>
</dbReference>
<comment type="function">
    <text evidence="2">Catalyzes the reduction of dTDP-6-deoxy-L-lyxo-4-hexulose to yield dTDP-L-rhamnose.</text>
</comment>
<organism evidence="4 5">
    <name type="scientific">Paenibacillus allorhizoplanae</name>
    <dbReference type="NCBI Taxonomy" id="2905648"/>
    <lineage>
        <taxon>Bacteria</taxon>
        <taxon>Bacillati</taxon>
        <taxon>Bacillota</taxon>
        <taxon>Bacilli</taxon>
        <taxon>Bacillales</taxon>
        <taxon>Paenibacillaceae</taxon>
        <taxon>Paenibacillus</taxon>
    </lineage>
</organism>
<evidence type="ECO:0000256" key="1">
    <source>
        <dbReference type="ARBA" id="ARBA00010944"/>
    </source>
</evidence>
<dbReference type="InterPro" id="IPR036291">
    <property type="entry name" value="NAD(P)-bd_dom_sf"/>
</dbReference>
<dbReference type="Proteomes" id="UP000838821">
    <property type="component" value="Unassembled WGS sequence"/>
</dbReference>
<dbReference type="PANTHER" id="PTHR10491:SF4">
    <property type="entry name" value="METHIONINE ADENOSYLTRANSFERASE 2 SUBUNIT BETA"/>
    <property type="match status" value="1"/>
</dbReference>
<dbReference type="EC" id="1.1.1.133" evidence="2"/>
<comment type="similarity">
    <text evidence="1 2">Belongs to the dTDP-4-dehydrorhamnose reductase family.</text>
</comment>
<evidence type="ECO:0000313" key="4">
    <source>
        <dbReference type="EMBL" id="CAH1229946.1"/>
    </source>
</evidence>
<dbReference type="Pfam" id="PF04321">
    <property type="entry name" value="RmlD_sub_bind"/>
    <property type="match status" value="1"/>
</dbReference>
<feature type="domain" description="RmlD-like substrate binding" evidence="3">
    <location>
        <begin position="1"/>
        <end position="278"/>
    </location>
</feature>
<dbReference type="SUPFAM" id="SSF51735">
    <property type="entry name" value="NAD(P)-binding Rossmann-fold domains"/>
    <property type="match status" value="1"/>
</dbReference>
<evidence type="ECO:0000313" key="5">
    <source>
        <dbReference type="Proteomes" id="UP000838821"/>
    </source>
</evidence>
<dbReference type="Gene3D" id="3.90.25.10">
    <property type="entry name" value="UDP-galactose 4-epimerase, domain 1"/>
    <property type="match status" value="1"/>
</dbReference>
<reference evidence="4" key="1">
    <citation type="submission" date="2022-01" db="EMBL/GenBank/DDBJ databases">
        <authorList>
            <person name="Criscuolo A."/>
        </authorList>
    </citation>
    <scope>NUCLEOTIDE SEQUENCE</scope>
    <source>
        <strain evidence="4">CIP111891</strain>
    </source>
</reference>
<protein>
    <recommendedName>
        <fullName evidence="2">dTDP-4-dehydrorhamnose reductase</fullName>
        <ecNumber evidence="2">1.1.1.133</ecNumber>
    </recommendedName>
</protein>